<accession>A0ABY4GZT4</accession>
<gene>
    <name evidence="2" type="ORF">MUO14_24150</name>
</gene>
<evidence type="ECO:0000313" key="3">
    <source>
        <dbReference type="Proteomes" id="UP000831880"/>
    </source>
</evidence>
<dbReference type="Gene3D" id="2.60.40.2980">
    <property type="match status" value="1"/>
</dbReference>
<feature type="region of interest" description="Disordered" evidence="1">
    <location>
        <begin position="134"/>
        <end position="160"/>
    </location>
</feature>
<organism evidence="2 3">
    <name type="scientific">Halobacillus shinanisalinarum</name>
    <dbReference type="NCBI Taxonomy" id="2932258"/>
    <lineage>
        <taxon>Bacteria</taxon>
        <taxon>Bacillati</taxon>
        <taxon>Bacillota</taxon>
        <taxon>Bacilli</taxon>
        <taxon>Bacillales</taxon>
        <taxon>Bacillaceae</taxon>
        <taxon>Halobacillus</taxon>
    </lineage>
</organism>
<name>A0ABY4GZT4_9BACI</name>
<keyword evidence="3" id="KW-1185">Reference proteome</keyword>
<proteinExistence type="predicted"/>
<evidence type="ECO:0000313" key="2">
    <source>
        <dbReference type="EMBL" id="UOQ93423.1"/>
    </source>
</evidence>
<sequence length="180" mass="20873">MERREVTSLTKYMDGFDVTVTDDQITLGEGVLHYKGEEFTFEAASFILNREDRCQYDLYVVSDKEKMFFDYHLEMTYIGGGYIPAYTGDLPLFHKFMSLEINPGQQDDGYICHIRKGEKQEVKAGPLRRRHMRKLTPKIKNLPEQANDNAGKPGNGQRKPTIEELEKRIEYLEELLGVVK</sequence>
<dbReference type="RefSeq" id="WP_244753023.1">
    <property type="nucleotide sequence ID" value="NZ_CP095074.1"/>
</dbReference>
<dbReference type="Proteomes" id="UP000831880">
    <property type="component" value="Chromosome"/>
</dbReference>
<protein>
    <submittedName>
        <fullName evidence="2">Uncharacterized protein</fullName>
    </submittedName>
</protein>
<reference evidence="2 3" key="1">
    <citation type="submission" date="2022-04" db="EMBL/GenBank/DDBJ databases">
        <title>Halobacillus sp. isolated from saltern.</title>
        <authorList>
            <person name="Won M."/>
            <person name="Lee C.-M."/>
            <person name="Woen H.-Y."/>
            <person name="Kwon S.-W."/>
        </authorList>
    </citation>
    <scope>NUCLEOTIDE SEQUENCE [LARGE SCALE GENOMIC DNA]</scope>
    <source>
        <strain evidence="2 3">SSTM10-2</strain>
    </source>
</reference>
<dbReference type="InterPro" id="IPR049300">
    <property type="entry name" value="Gp22-like_sf"/>
</dbReference>
<dbReference type="EMBL" id="CP095074">
    <property type="protein sequence ID" value="UOQ93423.1"/>
    <property type="molecule type" value="Genomic_DNA"/>
</dbReference>
<evidence type="ECO:0000256" key="1">
    <source>
        <dbReference type="SAM" id="MobiDB-lite"/>
    </source>
</evidence>